<name>A0A3N9UHA8_9BACI</name>
<sequence>MLLNAVVVSVIVMSVLSLLRVNVMFAILIAAGVAGVMEGLTLSETTNMLISGMGGQANTALSYILLGIFAVMISYSEITGFLVKKLVKVLKGKRSIMLLTIAGVACLSQNVVPIHIAFIPILIPPLLHLFDKMKVDRRSVATALTFGLKAPYIMIPAGFGLIFHGIIADEMKASGMEIPLSSVTYAMLIPGLGMIVGLLFSIFITYRSDRELPVGNQEVINEIAASVEDDLSFTYRHVLTIVSIIAALIVQLLTDSLVLGALTGIILLVIFAVVPFKGGEKVVNEGVTMMGMIAFVMLIASGYATILKETGAVEDLVQSASGILGDNKLIIAFIMLLIGLLITMGIGSSFGTIPIIAALFVPICAAVGFSPLATAALIGTAGALGDAGSPASDSTLGPTAGLNADGKHHHIWDTCVPTFMHYNIPLIIFGMLAAMVL</sequence>
<proteinExistence type="predicted"/>
<dbReference type="RefSeq" id="WP_124763763.1">
    <property type="nucleotide sequence ID" value="NZ_JAFBDY010000003.1"/>
</dbReference>
<evidence type="ECO:0000256" key="6">
    <source>
        <dbReference type="SAM" id="Phobius"/>
    </source>
</evidence>
<evidence type="ECO:0000256" key="2">
    <source>
        <dbReference type="ARBA" id="ARBA00022475"/>
    </source>
</evidence>
<dbReference type="Proteomes" id="UP000274033">
    <property type="component" value="Unassembled WGS sequence"/>
</dbReference>
<feature type="transmembrane region" description="Helical" evidence="6">
    <location>
        <begin position="328"/>
        <end position="347"/>
    </location>
</feature>
<comment type="caution">
    <text evidence="9">The sequence shown here is derived from an EMBL/GenBank/DDBJ whole genome shotgun (WGS) entry which is preliminary data.</text>
</comment>
<evidence type="ECO:0000256" key="4">
    <source>
        <dbReference type="ARBA" id="ARBA00022989"/>
    </source>
</evidence>
<evidence type="ECO:0000313" key="10">
    <source>
        <dbReference type="Proteomes" id="UP000274033"/>
    </source>
</evidence>
<feature type="transmembrane region" description="Helical" evidence="6">
    <location>
        <begin position="288"/>
        <end position="307"/>
    </location>
</feature>
<dbReference type="OrthoDB" id="9772446at2"/>
<keyword evidence="10" id="KW-1185">Reference proteome</keyword>
<dbReference type="GO" id="GO:0005886">
    <property type="term" value="C:plasma membrane"/>
    <property type="evidence" value="ECO:0007669"/>
    <property type="project" value="UniProtKB-SubCell"/>
</dbReference>
<dbReference type="AlphaFoldDB" id="A0A3N9UHA8"/>
<keyword evidence="4 6" id="KW-1133">Transmembrane helix</keyword>
<feature type="transmembrane region" description="Helical" evidence="6">
    <location>
        <begin position="353"/>
        <end position="378"/>
    </location>
</feature>
<evidence type="ECO:0000256" key="1">
    <source>
        <dbReference type="ARBA" id="ARBA00004651"/>
    </source>
</evidence>
<feature type="transmembrane region" description="Helical" evidence="6">
    <location>
        <begin position="233"/>
        <end position="250"/>
    </location>
</feature>
<feature type="transmembrane region" description="Helical" evidence="6">
    <location>
        <begin position="60"/>
        <end position="83"/>
    </location>
</feature>
<organism evidence="9 10">
    <name type="scientific">Lysinibacillus composti</name>
    <dbReference type="NCBI Taxonomy" id="720633"/>
    <lineage>
        <taxon>Bacteria</taxon>
        <taxon>Bacillati</taxon>
        <taxon>Bacillota</taxon>
        <taxon>Bacilli</taxon>
        <taxon>Bacillales</taxon>
        <taxon>Bacillaceae</taxon>
        <taxon>Lysinibacillus</taxon>
    </lineage>
</organism>
<feature type="transmembrane region" description="Helical" evidence="6">
    <location>
        <begin position="143"/>
        <end position="163"/>
    </location>
</feature>
<feature type="domain" description="Na+/H+ antiporter NhaC-like C-terminal" evidence="7">
    <location>
        <begin position="144"/>
        <end position="431"/>
    </location>
</feature>
<evidence type="ECO:0000256" key="5">
    <source>
        <dbReference type="ARBA" id="ARBA00023136"/>
    </source>
</evidence>
<evidence type="ECO:0000259" key="7">
    <source>
        <dbReference type="Pfam" id="PF03553"/>
    </source>
</evidence>
<feature type="transmembrane region" description="Helical" evidence="6">
    <location>
        <begin position="95"/>
        <end position="123"/>
    </location>
</feature>
<evidence type="ECO:0000256" key="3">
    <source>
        <dbReference type="ARBA" id="ARBA00022692"/>
    </source>
</evidence>
<keyword evidence="3 6" id="KW-0812">Transmembrane</keyword>
<dbReference type="InterPro" id="IPR032813">
    <property type="entry name" value="Na_H_antiport_N"/>
</dbReference>
<dbReference type="Pfam" id="PF03553">
    <property type="entry name" value="Na_H_antiporter"/>
    <property type="match status" value="1"/>
</dbReference>
<dbReference type="InterPro" id="IPR018461">
    <property type="entry name" value="Na/H_Antiport_NhaC-like_C"/>
</dbReference>
<protein>
    <submittedName>
        <fullName evidence="9">TRAP transporter large permease subunit</fullName>
    </submittedName>
</protein>
<feature type="transmembrane region" description="Helical" evidence="6">
    <location>
        <begin position="257"/>
        <end position="276"/>
    </location>
</feature>
<dbReference type="PANTHER" id="PTHR37821:SF1">
    <property type="entry name" value="AMINO ACID TRANSPORTER YUIF-RELATED"/>
    <property type="match status" value="1"/>
</dbReference>
<dbReference type="Pfam" id="PF13726">
    <property type="entry name" value="Na_H_antiport_2"/>
    <property type="match status" value="1"/>
</dbReference>
<comment type="subcellular location">
    <subcellularLocation>
        <location evidence="1">Cell membrane</location>
        <topology evidence="1">Multi-pass membrane protein</topology>
    </subcellularLocation>
</comment>
<feature type="domain" description="Putative Na+/H+ antiporter N-terminal" evidence="8">
    <location>
        <begin position="4"/>
        <end position="90"/>
    </location>
</feature>
<gene>
    <name evidence="9" type="ORF">EBB45_06865</name>
</gene>
<dbReference type="PANTHER" id="PTHR37821">
    <property type="entry name" value="AMINO ACID TRANSPORTER YUIF-RELATED"/>
    <property type="match status" value="1"/>
</dbReference>
<keyword evidence="5 6" id="KW-0472">Membrane</keyword>
<evidence type="ECO:0000313" key="9">
    <source>
        <dbReference type="EMBL" id="RQW75461.1"/>
    </source>
</evidence>
<evidence type="ECO:0000259" key="8">
    <source>
        <dbReference type="Pfam" id="PF13726"/>
    </source>
</evidence>
<reference evidence="9 10" key="1">
    <citation type="journal article" date="2013" name="J. Microbiol.">
        <title>Lysinibacillus chungkukjangi sp. nov., isolated from Chungkukjang, Korean fermented soybean food.</title>
        <authorList>
            <person name="Kim S.J."/>
            <person name="Jang Y.H."/>
            <person name="Hamada M."/>
            <person name="Ahn J.H."/>
            <person name="Weon H.Y."/>
            <person name="Suzuki K."/>
            <person name="Whang K.S."/>
            <person name="Kwon S.W."/>
        </authorList>
    </citation>
    <scope>NUCLEOTIDE SEQUENCE [LARGE SCALE GENOMIC DNA]</scope>
    <source>
        <strain evidence="9 10">MCCC 1A12701</strain>
    </source>
</reference>
<feature type="transmembrane region" description="Helical" evidence="6">
    <location>
        <begin position="183"/>
        <end position="206"/>
    </location>
</feature>
<dbReference type="EMBL" id="RRCT01000004">
    <property type="protein sequence ID" value="RQW75461.1"/>
    <property type="molecule type" value="Genomic_DNA"/>
</dbReference>
<dbReference type="InterPro" id="IPR052576">
    <property type="entry name" value="AA_Transporter-Related"/>
</dbReference>
<keyword evidence="2" id="KW-1003">Cell membrane</keyword>
<accession>A0A3N9UHA8</accession>